<dbReference type="PANTHER" id="PTHR37984:SF10">
    <property type="entry name" value="RIBONUCLEASE H"/>
    <property type="match status" value="1"/>
</dbReference>
<evidence type="ECO:0000256" key="1">
    <source>
        <dbReference type="ARBA" id="ARBA00010879"/>
    </source>
</evidence>
<dbReference type="Gene3D" id="2.40.70.10">
    <property type="entry name" value="Acid Proteases"/>
    <property type="match status" value="1"/>
</dbReference>
<evidence type="ECO:0000313" key="4">
    <source>
        <dbReference type="EMBL" id="RXN30206.1"/>
    </source>
</evidence>
<name>A0A498NEE4_LABRO</name>
<dbReference type="InterPro" id="IPR000477">
    <property type="entry name" value="RT_dom"/>
</dbReference>
<comment type="caution">
    <text evidence="4">The sequence shown here is derived from an EMBL/GenBank/DDBJ whole genome shotgun (WGS) entry which is preliminary data.</text>
</comment>
<dbReference type="SUPFAM" id="SSF56672">
    <property type="entry name" value="DNA/RNA polymerases"/>
    <property type="match status" value="1"/>
</dbReference>
<feature type="domain" description="Reverse transcriptase" evidence="3">
    <location>
        <begin position="159"/>
        <end position="337"/>
    </location>
</feature>
<dbReference type="AlphaFoldDB" id="A0A498NEE4"/>
<dbReference type="Proteomes" id="UP000290572">
    <property type="component" value="Unassembled WGS sequence"/>
</dbReference>
<dbReference type="Gene3D" id="3.10.10.10">
    <property type="entry name" value="HIV Type 1 Reverse Transcriptase, subunit A, domain 1"/>
    <property type="match status" value="1"/>
</dbReference>
<comment type="similarity">
    <text evidence="1">Belongs to the beta type-B retroviral polymerase family. HERV class-II K(HML-2) pol subfamily.</text>
</comment>
<dbReference type="Pfam" id="PF00078">
    <property type="entry name" value="RVT_1"/>
    <property type="match status" value="1"/>
</dbReference>
<dbReference type="SUPFAM" id="SSF50630">
    <property type="entry name" value="Acid proteases"/>
    <property type="match status" value="1"/>
</dbReference>
<dbReference type="PROSITE" id="PS50878">
    <property type="entry name" value="RT_POL"/>
    <property type="match status" value="1"/>
</dbReference>
<dbReference type="PANTHER" id="PTHR37984">
    <property type="entry name" value="PROTEIN CBG26694"/>
    <property type="match status" value="1"/>
</dbReference>
<organism evidence="4 5">
    <name type="scientific">Labeo rohita</name>
    <name type="common">Indian major carp</name>
    <name type="synonym">Cyprinus rohita</name>
    <dbReference type="NCBI Taxonomy" id="84645"/>
    <lineage>
        <taxon>Eukaryota</taxon>
        <taxon>Metazoa</taxon>
        <taxon>Chordata</taxon>
        <taxon>Craniata</taxon>
        <taxon>Vertebrata</taxon>
        <taxon>Euteleostomi</taxon>
        <taxon>Actinopterygii</taxon>
        <taxon>Neopterygii</taxon>
        <taxon>Teleostei</taxon>
        <taxon>Ostariophysi</taxon>
        <taxon>Cypriniformes</taxon>
        <taxon>Cyprinidae</taxon>
        <taxon>Labeoninae</taxon>
        <taxon>Labeonini</taxon>
        <taxon>Labeo</taxon>
    </lineage>
</organism>
<dbReference type="InterPro" id="IPR043128">
    <property type="entry name" value="Rev_trsase/Diguanyl_cyclase"/>
</dbReference>
<gene>
    <name evidence="4" type="ORF">ROHU_017837</name>
</gene>
<evidence type="ECO:0000313" key="5">
    <source>
        <dbReference type="Proteomes" id="UP000290572"/>
    </source>
</evidence>
<dbReference type="InterPro" id="IPR043502">
    <property type="entry name" value="DNA/RNA_pol_sf"/>
</dbReference>
<dbReference type="InterPro" id="IPR021109">
    <property type="entry name" value="Peptidase_aspartic_dom_sf"/>
</dbReference>
<dbReference type="Gene3D" id="3.30.70.270">
    <property type="match status" value="2"/>
</dbReference>
<sequence>MQIDTGASVSLVPESVYKELLSDCPLQPVEIHLSLYTGDTIPVLGEIQVPVQYNGNEWTLPLMVVKGDKTPLLGRNWLQKIKLDLGKIFSLKQGTTTQLSLKAVLDNHKDLFKDGYGKIRDFQARIRVERDSKPIFHKPRPVPYALREAVAKELERLQRHGIITQVERSDWAAPIVVVPKKDGSVRVCGDYKVTINCCIPPEQYPLPNTEDLFATLAGGKVFTKLDLSFAYQQLPLDHESEQYLTINTHKGLFCYHRLAYGVSTAPAVFQHTVDQILQGIDNVVCFMDDILVSAPTEEAHLAVLDQVMARLEKHGLRMKLAKRAFLQDSVEYLGYRMDEHGLHPTEDKVEAIINAPAPRNVSELRSFLGLLNYYGNFWRKEIP</sequence>
<reference evidence="4 5" key="1">
    <citation type="submission" date="2018-03" db="EMBL/GenBank/DDBJ databases">
        <title>Draft genome sequence of Rohu Carp (Labeo rohita).</title>
        <authorList>
            <person name="Das P."/>
            <person name="Kushwaha B."/>
            <person name="Joshi C.G."/>
            <person name="Kumar D."/>
            <person name="Nagpure N.S."/>
            <person name="Sahoo L."/>
            <person name="Das S.P."/>
            <person name="Bit A."/>
            <person name="Patnaik S."/>
            <person name="Meher P.K."/>
            <person name="Jayasankar P."/>
            <person name="Koringa P.G."/>
            <person name="Patel N.V."/>
            <person name="Hinsu A.T."/>
            <person name="Kumar R."/>
            <person name="Pandey M."/>
            <person name="Agarwal S."/>
            <person name="Srivastava S."/>
            <person name="Singh M."/>
            <person name="Iquebal M.A."/>
            <person name="Jaiswal S."/>
            <person name="Angadi U.B."/>
            <person name="Kumar N."/>
            <person name="Raza M."/>
            <person name="Shah T.M."/>
            <person name="Rai A."/>
            <person name="Jena J.K."/>
        </authorList>
    </citation>
    <scope>NUCLEOTIDE SEQUENCE [LARGE SCALE GENOMIC DNA]</scope>
    <source>
        <strain evidence="4">DASCIFA01</strain>
        <tissue evidence="4">Testis</tissue>
    </source>
</reference>
<dbReference type="CDD" id="cd01647">
    <property type="entry name" value="RT_LTR"/>
    <property type="match status" value="1"/>
</dbReference>
<dbReference type="InterPro" id="IPR050951">
    <property type="entry name" value="Retrovirus_Pol_polyprotein"/>
</dbReference>
<dbReference type="STRING" id="84645.A0A498NEE4"/>
<proteinExistence type="inferred from homology"/>
<evidence type="ECO:0000256" key="2">
    <source>
        <dbReference type="ARBA" id="ARBA00012180"/>
    </source>
</evidence>
<dbReference type="EC" id="3.1.26.4" evidence="2"/>
<keyword evidence="5" id="KW-1185">Reference proteome</keyword>
<protein>
    <recommendedName>
        <fullName evidence="2">ribonuclease H</fullName>
        <ecNumber evidence="2">3.1.26.4</ecNumber>
    </recommendedName>
</protein>
<evidence type="ECO:0000259" key="3">
    <source>
        <dbReference type="PROSITE" id="PS50878"/>
    </source>
</evidence>
<dbReference type="GO" id="GO:0004523">
    <property type="term" value="F:RNA-DNA hybrid ribonuclease activity"/>
    <property type="evidence" value="ECO:0007669"/>
    <property type="project" value="UniProtKB-EC"/>
</dbReference>
<dbReference type="EMBL" id="QBIY01011630">
    <property type="protein sequence ID" value="RXN30206.1"/>
    <property type="molecule type" value="Genomic_DNA"/>
</dbReference>
<accession>A0A498NEE4</accession>